<reference evidence="2" key="3">
    <citation type="submission" date="2020-05" db="UniProtKB">
        <authorList>
            <consortium name="EnsemblMetazoa"/>
        </authorList>
    </citation>
    <scope>IDENTIFICATION</scope>
    <source>
        <strain evidence="2">USDA</strain>
    </source>
</reference>
<reference evidence="1" key="1">
    <citation type="submission" date="2007-04" db="EMBL/GenBank/DDBJ databases">
        <title>Annotation of Pediculus humanus corporis strain USDA.</title>
        <authorList>
            <person name="Kirkness E."/>
            <person name="Hannick L."/>
            <person name="Hass B."/>
            <person name="Bruggner R."/>
            <person name="Lawson D."/>
            <person name="Bidwell S."/>
            <person name="Joardar V."/>
            <person name="Caler E."/>
            <person name="Walenz B."/>
            <person name="Inman J."/>
            <person name="Schobel S."/>
            <person name="Galinsky K."/>
            <person name="Amedeo P."/>
            <person name="Strausberg R."/>
        </authorList>
    </citation>
    <scope>NUCLEOTIDE SEQUENCE</scope>
    <source>
        <strain evidence="1">USDA</strain>
    </source>
</reference>
<dbReference type="CTD" id="8230094"/>
<dbReference type="OrthoDB" id="79687at2759"/>
<keyword evidence="3" id="KW-1185">Reference proteome</keyword>
<dbReference type="OMA" id="CERHIDQ"/>
<name>E0VT51_PEDHC</name>
<dbReference type="HOGENOM" id="CLU_2797028_0_0_1"/>
<evidence type="ECO:0000313" key="1">
    <source>
        <dbReference type="EMBL" id="EEB16557.1"/>
    </source>
</evidence>
<dbReference type="RefSeq" id="XP_002429295.1">
    <property type="nucleotide sequence ID" value="XM_002429250.1"/>
</dbReference>
<sequence length="68" mass="7640">MPAPAMFSKFKYVGSGASAQQNILDNNPISQFFEVGKQTSSAGPELIWKIHDAYRKSDGKLIFEYVKR</sequence>
<evidence type="ECO:0000313" key="3">
    <source>
        <dbReference type="Proteomes" id="UP000009046"/>
    </source>
</evidence>
<organism>
    <name type="scientific">Pediculus humanus subsp. corporis</name>
    <name type="common">Body louse</name>
    <dbReference type="NCBI Taxonomy" id="121224"/>
    <lineage>
        <taxon>Eukaryota</taxon>
        <taxon>Metazoa</taxon>
        <taxon>Ecdysozoa</taxon>
        <taxon>Arthropoda</taxon>
        <taxon>Hexapoda</taxon>
        <taxon>Insecta</taxon>
        <taxon>Pterygota</taxon>
        <taxon>Neoptera</taxon>
        <taxon>Paraneoptera</taxon>
        <taxon>Psocodea</taxon>
        <taxon>Troctomorpha</taxon>
        <taxon>Phthiraptera</taxon>
        <taxon>Anoplura</taxon>
        <taxon>Pediculidae</taxon>
        <taxon>Pediculus</taxon>
    </lineage>
</organism>
<dbReference type="EMBL" id="DS235759">
    <property type="protein sequence ID" value="EEB16557.1"/>
    <property type="molecule type" value="Genomic_DNA"/>
</dbReference>
<dbReference type="EnsemblMetazoa" id="PHUM426920-RA">
    <property type="protein sequence ID" value="PHUM426920-PA"/>
    <property type="gene ID" value="PHUM426920"/>
</dbReference>
<dbReference type="AlphaFoldDB" id="E0VT51"/>
<reference evidence="1" key="2">
    <citation type="submission" date="2007-04" db="EMBL/GenBank/DDBJ databases">
        <title>The genome of the human body louse.</title>
        <authorList>
            <consortium name="The Human Body Louse Genome Consortium"/>
            <person name="Kirkness E."/>
            <person name="Walenz B."/>
            <person name="Hass B."/>
            <person name="Bruggner R."/>
            <person name="Strausberg R."/>
        </authorList>
    </citation>
    <scope>NUCLEOTIDE SEQUENCE</scope>
    <source>
        <strain evidence="1">USDA</strain>
    </source>
</reference>
<evidence type="ECO:0000313" key="2">
    <source>
        <dbReference type="EnsemblMetazoa" id="PHUM426920-PA"/>
    </source>
</evidence>
<dbReference type="InParanoid" id="E0VT51"/>
<proteinExistence type="predicted"/>
<dbReference type="GeneID" id="8230094"/>
<protein>
    <submittedName>
        <fullName evidence="1 2">Uncharacterized protein</fullName>
    </submittedName>
</protein>
<dbReference type="KEGG" id="phu:Phum_PHUM426920"/>
<dbReference type="VEuPathDB" id="VectorBase:PHUM426920"/>
<accession>E0VT51</accession>
<gene>
    <name evidence="2" type="primary">8230094</name>
    <name evidence="1" type="ORF">Phum_PHUM426920</name>
</gene>
<dbReference type="eggNOG" id="KOG2137">
    <property type="taxonomic scope" value="Eukaryota"/>
</dbReference>
<dbReference type="Proteomes" id="UP000009046">
    <property type="component" value="Unassembled WGS sequence"/>
</dbReference>
<dbReference type="EMBL" id="AAZO01005215">
    <property type="status" value="NOT_ANNOTATED_CDS"/>
    <property type="molecule type" value="Genomic_DNA"/>
</dbReference>